<feature type="region of interest" description="Disordered" evidence="1">
    <location>
        <begin position="1"/>
        <end position="20"/>
    </location>
</feature>
<evidence type="ECO:0000256" key="1">
    <source>
        <dbReference type="SAM" id="MobiDB-lite"/>
    </source>
</evidence>
<dbReference type="EMBL" id="CM029052">
    <property type="protein sequence ID" value="KAG2557095.1"/>
    <property type="molecule type" value="Genomic_DNA"/>
</dbReference>
<proteinExistence type="predicted"/>
<organism evidence="2 3">
    <name type="scientific">Panicum virgatum</name>
    <name type="common">Blackwell switchgrass</name>
    <dbReference type="NCBI Taxonomy" id="38727"/>
    <lineage>
        <taxon>Eukaryota</taxon>
        <taxon>Viridiplantae</taxon>
        <taxon>Streptophyta</taxon>
        <taxon>Embryophyta</taxon>
        <taxon>Tracheophyta</taxon>
        <taxon>Spermatophyta</taxon>
        <taxon>Magnoliopsida</taxon>
        <taxon>Liliopsida</taxon>
        <taxon>Poales</taxon>
        <taxon>Poaceae</taxon>
        <taxon>PACMAD clade</taxon>
        <taxon>Panicoideae</taxon>
        <taxon>Panicodae</taxon>
        <taxon>Paniceae</taxon>
        <taxon>Panicinae</taxon>
        <taxon>Panicum</taxon>
        <taxon>Panicum sect. Hiantes</taxon>
    </lineage>
</organism>
<dbReference type="Proteomes" id="UP000823388">
    <property type="component" value="Chromosome 8N"/>
</dbReference>
<feature type="region of interest" description="Disordered" evidence="1">
    <location>
        <begin position="33"/>
        <end position="63"/>
    </location>
</feature>
<evidence type="ECO:0000313" key="2">
    <source>
        <dbReference type="EMBL" id="KAG2557095.1"/>
    </source>
</evidence>
<dbReference type="AlphaFoldDB" id="A0A8T0P8E6"/>
<keyword evidence="3" id="KW-1185">Reference proteome</keyword>
<name>A0A8T0P8E6_PANVG</name>
<reference evidence="2" key="1">
    <citation type="submission" date="2020-05" db="EMBL/GenBank/DDBJ databases">
        <title>WGS assembly of Panicum virgatum.</title>
        <authorList>
            <person name="Lovell J.T."/>
            <person name="Jenkins J."/>
            <person name="Shu S."/>
            <person name="Juenger T.E."/>
            <person name="Schmutz J."/>
        </authorList>
    </citation>
    <scope>NUCLEOTIDE SEQUENCE</scope>
    <source>
        <strain evidence="2">AP13</strain>
    </source>
</reference>
<comment type="caution">
    <text evidence="2">The sequence shown here is derived from an EMBL/GenBank/DDBJ whole genome shotgun (WGS) entry which is preliminary data.</text>
</comment>
<feature type="compositionally biased region" description="Basic and acidic residues" evidence="1">
    <location>
        <begin position="177"/>
        <end position="189"/>
    </location>
</feature>
<sequence length="294" mass="30990">MRRRASLAAAPHSPTPPRSLCRRMACRSPLHHLGTMSVHRPPRPLHHGGAATPCRTAAPAGRRGCGAQRWSKAALQPPRIPLQPPPVLPSTLFLPARRQQAYCLLIARTDADVNACTQASPPRGLLTTRVTASSPSSRTAVGAHQRRQPERPRVPAQPAGSCRQPAPFAARGRRSTKGGDRSGHEDGRSGRRAAGGAPPAPDRGAPPPAWRASAGPRNPTAALFAGARLPAPHSGDGEEERGEGGGSAAKAQRPPPGGDLPSGYYVSDRLPHSGPDWLLPRWHRISEAGSHDPS</sequence>
<feature type="region of interest" description="Disordered" evidence="1">
    <location>
        <begin position="118"/>
        <end position="278"/>
    </location>
</feature>
<gene>
    <name evidence="2" type="ORF">PVAP13_8NG182105</name>
</gene>
<feature type="compositionally biased region" description="Pro residues" evidence="1">
    <location>
        <begin position="198"/>
        <end position="209"/>
    </location>
</feature>
<accession>A0A8T0P8E6</accession>
<evidence type="ECO:0000313" key="3">
    <source>
        <dbReference type="Proteomes" id="UP000823388"/>
    </source>
</evidence>
<protein>
    <submittedName>
        <fullName evidence="2">Uncharacterized protein</fullName>
    </submittedName>
</protein>
<feature type="compositionally biased region" description="Polar residues" evidence="1">
    <location>
        <begin position="128"/>
        <end position="139"/>
    </location>
</feature>